<dbReference type="InterPro" id="IPR002016">
    <property type="entry name" value="Haem_peroxidase"/>
</dbReference>
<protein>
    <recommendedName>
        <fullName evidence="4 19">Peroxidase</fullName>
        <ecNumber evidence="4 19">1.11.1.7</ecNumber>
    </recommendedName>
</protein>
<evidence type="ECO:0000256" key="6">
    <source>
        <dbReference type="ARBA" id="ARBA00022559"/>
    </source>
</evidence>
<evidence type="ECO:0000313" key="23">
    <source>
        <dbReference type="Proteomes" id="UP000245207"/>
    </source>
</evidence>
<comment type="cofactor">
    <cofactor evidence="16 19">
        <name>heme b</name>
        <dbReference type="ChEBI" id="CHEBI:60344"/>
    </cofactor>
    <text evidence="16 19">Binds 1 heme b (iron(II)-protoporphyrin IX) group per subunit.</text>
</comment>
<keyword evidence="5 19" id="KW-0964">Secreted</keyword>
<feature type="binding site" evidence="16">
    <location>
        <position position="194"/>
    </location>
    <ligand>
        <name>Ca(2+)</name>
        <dbReference type="ChEBI" id="CHEBI:29108"/>
        <label>2</label>
    </ligand>
</feature>
<dbReference type="GO" id="GO:0020037">
    <property type="term" value="F:heme binding"/>
    <property type="evidence" value="ECO:0007669"/>
    <property type="project" value="UniProtKB-UniRule"/>
</dbReference>
<evidence type="ECO:0000256" key="5">
    <source>
        <dbReference type="ARBA" id="ARBA00022525"/>
    </source>
</evidence>
<evidence type="ECO:0000256" key="20">
    <source>
        <dbReference type="SAM" id="Phobius"/>
    </source>
</evidence>
<keyword evidence="8 16" id="KW-0479">Metal-binding</keyword>
<evidence type="ECO:0000259" key="21">
    <source>
        <dbReference type="PROSITE" id="PS50873"/>
    </source>
</evidence>
<feature type="active site" description="Proton acceptor" evidence="14">
    <location>
        <position position="66"/>
    </location>
</feature>
<proteinExistence type="inferred from homology"/>
<feature type="disulfide bond" evidence="18">
    <location>
        <begin position="120"/>
        <end position="320"/>
    </location>
</feature>
<evidence type="ECO:0000256" key="12">
    <source>
        <dbReference type="ARBA" id="ARBA00023180"/>
    </source>
</evidence>
<feature type="binding site" evidence="16">
    <location>
        <position position="74"/>
    </location>
    <ligand>
        <name>Ca(2+)</name>
        <dbReference type="ChEBI" id="CHEBI:29108"/>
        <label>1</label>
    </ligand>
</feature>
<dbReference type="EC" id="1.11.1.7" evidence="4 19"/>
<evidence type="ECO:0000256" key="11">
    <source>
        <dbReference type="ARBA" id="ARBA00023157"/>
    </source>
</evidence>
<dbReference type="OrthoDB" id="2113341at2759"/>
<keyword evidence="20" id="KW-0472">Membrane</keyword>
<reference evidence="22 23" key="1">
    <citation type="journal article" date="2018" name="Mol. Plant">
        <title>The genome of Artemisia annua provides insight into the evolution of Asteraceae family and artemisinin biosynthesis.</title>
        <authorList>
            <person name="Shen Q."/>
            <person name="Zhang L."/>
            <person name="Liao Z."/>
            <person name="Wang S."/>
            <person name="Yan T."/>
            <person name="Shi P."/>
            <person name="Liu M."/>
            <person name="Fu X."/>
            <person name="Pan Q."/>
            <person name="Wang Y."/>
            <person name="Lv Z."/>
            <person name="Lu X."/>
            <person name="Zhang F."/>
            <person name="Jiang W."/>
            <person name="Ma Y."/>
            <person name="Chen M."/>
            <person name="Hao X."/>
            <person name="Li L."/>
            <person name="Tang Y."/>
            <person name="Lv G."/>
            <person name="Zhou Y."/>
            <person name="Sun X."/>
            <person name="Brodelius P.E."/>
            <person name="Rose J.K.C."/>
            <person name="Tang K."/>
        </authorList>
    </citation>
    <scope>NUCLEOTIDE SEQUENCE [LARGE SCALE GENOMIC DNA]</scope>
    <source>
        <strain evidence="23">cv. Huhao1</strain>
        <tissue evidence="22">Leaf</tissue>
    </source>
</reference>
<dbReference type="PRINTS" id="PR00461">
    <property type="entry name" value="PLPEROXIDASE"/>
</dbReference>
<gene>
    <name evidence="22" type="ORF">CTI12_AA123580</name>
</gene>
<feature type="binding site" evidence="16">
    <location>
        <position position="245"/>
    </location>
    <ligand>
        <name>Ca(2+)</name>
        <dbReference type="ChEBI" id="CHEBI:29108"/>
        <label>2</label>
    </ligand>
</feature>
<comment type="subcellular location">
    <subcellularLocation>
        <location evidence="19">Secreted</location>
    </subcellularLocation>
</comment>
<feature type="domain" description="Plant heme peroxidase family profile" evidence="21">
    <location>
        <begin position="23"/>
        <end position="324"/>
    </location>
</feature>
<evidence type="ECO:0000256" key="16">
    <source>
        <dbReference type="PIRSR" id="PIRSR600823-3"/>
    </source>
</evidence>
<dbReference type="PANTHER" id="PTHR31235">
    <property type="entry name" value="PEROXIDASE 25-RELATED"/>
    <property type="match status" value="1"/>
</dbReference>
<name>A0A2U1PQZ7_ARTAN</name>
<dbReference type="InterPro" id="IPR019793">
    <property type="entry name" value="Peroxidases_heam-ligand_BS"/>
</dbReference>
<evidence type="ECO:0000256" key="7">
    <source>
        <dbReference type="ARBA" id="ARBA00022617"/>
    </source>
</evidence>
<feature type="binding site" description="axial binding residue" evidence="16">
    <location>
        <position position="193"/>
    </location>
    <ligand>
        <name>heme b</name>
        <dbReference type="ChEBI" id="CHEBI:60344"/>
    </ligand>
    <ligandPart>
        <name>Fe</name>
        <dbReference type="ChEBI" id="CHEBI:18248"/>
    </ligandPart>
</feature>
<keyword evidence="23" id="KW-1185">Reference proteome</keyword>
<keyword evidence="20" id="KW-1133">Transmembrane helix</keyword>
<feature type="binding site" evidence="16">
    <location>
        <position position="76"/>
    </location>
    <ligand>
        <name>Ca(2+)</name>
        <dbReference type="ChEBI" id="CHEBI:29108"/>
        <label>1</label>
    </ligand>
</feature>
<comment type="function">
    <text evidence="2">Removal of H(2)O(2), oxidation of toxic reductants, biosynthesis and degradation of lignin, suberization, auxin catabolism, response to environmental stresses such as wounding, pathogen attack and oxidative stress. These functions might be dependent on each isozyme/isoform in each plant tissue.</text>
</comment>
<dbReference type="AlphaFoldDB" id="A0A2U1PQZ7"/>
<dbReference type="GO" id="GO:0005576">
    <property type="term" value="C:extracellular region"/>
    <property type="evidence" value="ECO:0007669"/>
    <property type="project" value="UniProtKB-SubCell"/>
</dbReference>
<dbReference type="EMBL" id="PKPP01000840">
    <property type="protein sequence ID" value="PWA88165.1"/>
    <property type="molecule type" value="Genomic_DNA"/>
</dbReference>
<dbReference type="PROSITE" id="PS51257">
    <property type="entry name" value="PROKAR_LIPOPROTEIN"/>
    <property type="match status" value="1"/>
</dbReference>
<keyword evidence="16 19" id="KW-0106">Calcium</keyword>
<dbReference type="CDD" id="cd00693">
    <property type="entry name" value="secretory_peroxidase"/>
    <property type="match status" value="1"/>
</dbReference>
<comment type="cofactor">
    <cofactor evidence="16 19">
        <name>Ca(2+)</name>
        <dbReference type="ChEBI" id="CHEBI:29108"/>
    </cofactor>
    <text evidence="16 19">Binds 2 calcium ions per subunit.</text>
</comment>
<comment type="catalytic activity">
    <reaction evidence="1 19">
        <text>2 a phenolic donor + H2O2 = 2 a phenolic radical donor + 2 H2O</text>
        <dbReference type="Rhea" id="RHEA:56136"/>
        <dbReference type="ChEBI" id="CHEBI:15377"/>
        <dbReference type="ChEBI" id="CHEBI:16240"/>
        <dbReference type="ChEBI" id="CHEBI:139520"/>
        <dbReference type="ChEBI" id="CHEBI:139521"/>
        <dbReference type="EC" id="1.11.1.7"/>
    </reaction>
</comment>
<dbReference type="FunFam" id="1.10.520.10:FF:000008">
    <property type="entry name" value="Peroxidase"/>
    <property type="match status" value="1"/>
</dbReference>
<dbReference type="PROSITE" id="PS50873">
    <property type="entry name" value="PEROXIDASE_4"/>
    <property type="match status" value="1"/>
</dbReference>
<keyword evidence="9 19" id="KW-0560">Oxidoreductase</keyword>
<keyword evidence="6 19" id="KW-0575">Peroxidase</keyword>
<comment type="caution">
    <text evidence="22">The sequence shown here is derived from an EMBL/GenBank/DDBJ whole genome shotgun (WGS) entry which is preliminary data.</text>
</comment>
<dbReference type="InterPro" id="IPR033905">
    <property type="entry name" value="Secretory_peroxidase"/>
</dbReference>
<comment type="similarity">
    <text evidence="19">Belongs to the peroxidase family. Classical plant (class III) peroxidase subfamily.</text>
</comment>
<feature type="disulfide bond" evidence="18">
    <location>
        <begin position="200"/>
        <end position="232"/>
    </location>
</feature>
<feature type="binding site" evidence="16">
    <location>
        <position position="88"/>
    </location>
    <ligand>
        <name>Ca(2+)</name>
        <dbReference type="ChEBI" id="CHEBI:29108"/>
        <label>1</label>
    </ligand>
</feature>
<evidence type="ECO:0000256" key="3">
    <source>
        <dbReference type="ARBA" id="ARBA00006873"/>
    </source>
</evidence>
<sequence>MIQKNFGFFLASILVVGCMGGGGLKMKYYKKRCDPISVEDTVREIVWSKVDKTPSLAAKLLRLHYHDCFVRGCDGSILLDSTQNVTTEKTAGPNRSVTGYDIIDEIKTVLEASCPGIVSCADIVALAARDAVSFQFQTEMWPVFTGRKDGSISLASEVGTNLPSANANFTTLLSQFRTKGLDLKDLVTLSGAHTIGNSRCALVARRLYNFTGIGDADPSLDETYAQTLRKLCPNPQNPATILEMDPNSSLSFDSNYYQALNQHKGLFVSDAALLTNLQSALIAKVFEDPTVFFAEFARSMVRMGAIEVLTGGQGEVRKNCRAINDQ</sequence>
<organism evidence="22 23">
    <name type="scientific">Artemisia annua</name>
    <name type="common">Sweet wormwood</name>
    <dbReference type="NCBI Taxonomy" id="35608"/>
    <lineage>
        <taxon>Eukaryota</taxon>
        <taxon>Viridiplantae</taxon>
        <taxon>Streptophyta</taxon>
        <taxon>Embryophyta</taxon>
        <taxon>Tracheophyta</taxon>
        <taxon>Spermatophyta</taxon>
        <taxon>Magnoliopsida</taxon>
        <taxon>eudicotyledons</taxon>
        <taxon>Gunneridae</taxon>
        <taxon>Pentapetalae</taxon>
        <taxon>asterids</taxon>
        <taxon>campanulids</taxon>
        <taxon>Asterales</taxon>
        <taxon>Asteraceae</taxon>
        <taxon>Asteroideae</taxon>
        <taxon>Anthemideae</taxon>
        <taxon>Artemisiinae</taxon>
        <taxon>Artemisia</taxon>
    </lineage>
</organism>
<evidence type="ECO:0000256" key="17">
    <source>
        <dbReference type="PIRSR" id="PIRSR600823-4"/>
    </source>
</evidence>
<dbReference type="InterPro" id="IPR000823">
    <property type="entry name" value="Peroxidase_pln"/>
</dbReference>
<evidence type="ECO:0000256" key="18">
    <source>
        <dbReference type="PIRSR" id="PIRSR600823-5"/>
    </source>
</evidence>
<accession>A0A2U1PQZ7</accession>
<feature type="binding site" evidence="16">
    <location>
        <position position="67"/>
    </location>
    <ligand>
        <name>Ca(2+)</name>
        <dbReference type="ChEBI" id="CHEBI:29108"/>
        <label>1</label>
    </ligand>
</feature>
<keyword evidence="11 18" id="KW-1015">Disulfide bond</keyword>
<keyword evidence="13 19" id="KW-0376">Hydrogen peroxide</keyword>
<keyword evidence="7 19" id="KW-0349">Heme</keyword>
<evidence type="ECO:0000256" key="19">
    <source>
        <dbReference type="RuleBase" id="RU362060"/>
    </source>
</evidence>
<dbReference type="PROSITE" id="PS00435">
    <property type="entry name" value="PEROXIDASE_1"/>
    <property type="match status" value="1"/>
</dbReference>
<evidence type="ECO:0000256" key="1">
    <source>
        <dbReference type="ARBA" id="ARBA00000189"/>
    </source>
</evidence>
<evidence type="ECO:0000256" key="9">
    <source>
        <dbReference type="ARBA" id="ARBA00023002"/>
    </source>
</evidence>
<feature type="binding site" evidence="16">
    <location>
        <position position="70"/>
    </location>
    <ligand>
        <name>Ca(2+)</name>
        <dbReference type="ChEBI" id="CHEBI:29108"/>
        <label>1</label>
    </ligand>
</feature>
<dbReference type="Pfam" id="PF00141">
    <property type="entry name" value="peroxidase"/>
    <property type="match status" value="1"/>
</dbReference>
<dbReference type="GO" id="GO:0006979">
    <property type="term" value="P:response to oxidative stress"/>
    <property type="evidence" value="ECO:0007669"/>
    <property type="project" value="UniProtKB-UniRule"/>
</dbReference>
<dbReference type="InterPro" id="IPR010255">
    <property type="entry name" value="Haem_peroxidase_sf"/>
</dbReference>
<evidence type="ECO:0000256" key="14">
    <source>
        <dbReference type="PIRSR" id="PIRSR600823-1"/>
    </source>
</evidence>
<dbReference type="Proteomes" id="UP000245207">
    <property type="component" value="Unassembled WGS sequence"/>
</dbReference>
<keyword evidence="20" id="KW-0812">Transmembrane</keyword>
<feature type="disulfide bond" evidence="18">
    <location>
        <begin position="68"/>
        <end position="73"/>
    </location>
</feature>
<evidence type="ECO:0000256" key="4">
    <source>
        <dbReference type="ARBA" id="ARBA00012313"/>
    </source>
</evidence>
<dbReference type="GO" id="GO:0042744">
    <property type="term" value="P:hydrogen peroxide catabolic process"/>
    <property type="evidence" value="ECO:0007669"/>
    <property type="project" value="UniProtKB-KW"/>
</dbReference>
<dbReference type="GO" id="GO:0140825">
    <property type="term" value="F:lactoperoxidase activity"/>
    <property type="evidence" value="ECO:0007669"/>
    <property type="project" value="UniProtKB-EC"/>
</dbReference>
<keyword evidence="10 16" id="KW-0408">Iron</keyword>
<feature type="site" description="Transition state stabilizer" evidence="17">
    <location>
        <position position="62"/>
    </location>
</feature>
<feature type="binding site" evidence="15">
    <location>
        <position position="163"/>
    </location>
    <ligand>
        <name>substrate</name>
    </ligand>
</feature>
<dbReference type="FunFam" id="1.10.420.10:FF:000008">
    <property type="entry name" value="Peroxidase"/>
    <property type="match status" value="1"/>
</dbReference>
<dbReference type="SUPFAM" id="SSF48113">
    <property type="entry name" value="Heme-dependent peroxidases"/>
    <property type="match status" value="1"/>
</dbReference>
<comment type="similarity">
    <text evidence="3">Belongs to the peroxidase family. Ascorbate peroxidase subfamily.</text>
</comment>
<feature type="disulfide bond" evidence="18">
    <location>
        <begin position="33"/>
        <end position="114"/>
    </location>
</feature>
<feature type="binding site" evidence="16">
    <location>
        <position position="72"/>
    </location>
    <ligand>
        <name>Ca(2+)</name>
        <dbReference type="ChEBI" id="CHEBI:29108"/>
        <label>1</label>
    </ligand>
</feature>
<dbReference type="GO" id="GO:0046872">
    <property type="term" value="F:metal ion binding"/>
    <property type="evidence" value="ECO:0007669"/>
    <property type="project" value="UniProtKB-UniRule"/>
</dbReference>
<feature type="transmembrane region" description="Helical" evidence="20">
    <location>
        <begin position="6"/>
        <end position="24"/>
    </location>
</feature>
<dbReference type="Gene3D" id="1.10.420.10">
    <property type="entry name" value="Peroxidase, domain 2"/>
    <property type="match status" value="1"/>
</dbReference>
<feature type="binding site" evidence="16">
    <location>
        <position position="253"/>
    </location>
    <ligand>
        <name>Ca(2+)</name>
        <dbReference type="ChEBI" id="CHEBI:29108"/>
        <label>2</label>
    </ligand>
</feature>
<evidence type="ECO:0000256" key="8">
    <source>
        <dbReference type="ARBA" id="ARBA00022723"/>
    </source>
</evidence>
<dbReference type="PRINTS" id="PR00458">
    <property type="entry name" value="PEROXIDASE"/>
</dbReference>
<keyword evidence="12" id="KW-0325">Glycoprotein</keyword>
<evidence type="ECO:0000256" key="10">
    <source>
        <dbReference type="ARBA" id="ARBA00023004"/>
    </source>
</evidence>
<evidence type="ECO:0000313" key="22">
    <source>
        <dbReference type="EMBL" id="PWA88165.1"/>
    </source>
</evidence>
<dbReference type="Gene3D" id="1.10.520.10">
    <property type="match status" value="1"/>
</dbReference>
<evidence type="ECO:0000256" key="15">
    <source>
        <dbReference type="PIRSR" id="PIRSR600823-2"/>
    </source>
</evidence>
<evidence type="ECO:0000256" key="2">
    <source>
        <dbReference type="ARBA" id="ARBA00002322"/>
    </source>
</evidence>
<evidence type="ECO:0000256" key="13">
    <source>
        <dbReference type="ARBA" id="ARBA00023324"/>
    </source>
</evidence>